<sequence>MSISNLVNDCLAKFKATQAEAAEKVLLSRTSMAGSEFGSLQYRLRDASNLEATTTSLLQDLLGELDSFRKLCDTDPRTLGADTVEARPSTPKPFQLEEYANNENDIVLFGLEHESSFTNRPLVRSLEEIHEVIACLLRFNMALRNPARHDQIKHLGTSLAKHFEQYDIAHVCYKYPTARKYLHERLGKAISRHRQYFKYREEHHVKLSEGLDERDSDDEERPSTIATSLREVFVSTAAPHLHDLPKFDMETESVYTATSYASTSFDTKELREPSTPEAGLGGEPFECPLSYRIITAEDETSWSRRRDWQRHQTQTHNRMWTCAFCSAELESEAEFQEHLIEYHNYGRDPQVLQTITDACVVSSGKIYDLLCPLCQKSQVSSERLIKHVGHHLQQLALHALPQRFTEPESEEDDHHGILIRDGEESAEASHLCDGVPPTPDIARPSDDTHEDPDVGSALWIPEVRLDFVKGRTRIPKRIVKASVLHDLGLGYEEDSNSWLLNVALSKPTIDSILERSHYLGERIKLCRAWIEEAPSDLAVAAMEMPSVMADEAQNKR</sequence>
<dbReference type="EMBL" id="JAUTXU010000054">
    <property type="protein sequence ID" value="KAK3714699.1"/>
    <property type="molecule type" value="Genomic_DNA"/>
</dbReference>
<organism evidence="1 2">
    <name type="scientific">Vermiconidia calcicola</name>
    <dbReference type="NCBI Taxonomy" id="1690605"/>
    <lineage>
        <taxon>Eukaryota</taxon>
        <taxon>Fungi</taxon>
        <taxon>Dikarya</taxon>
        <taxon>Ascomycota</taxon>
        <taxon>Pezizomycotina</taxon>
        <taxon>Dothideomycetes</taxon>
        <taxon>Dothideomycetidae</taxon>
        <taxon>Mycosphaerellales</taxon>
        <taxon>Extremaceae</taxon>
        <taxon>Vermiconidia</taxon>
    </lineage>
</organism>
<gene>
    <name evidence="1" type="ORF">LTR37_007679</name>
</gene>
<keyword evidence="2" id="KW-1185">Reference proteome</keyword>
<dbReference type="Proteomes" id="UP001281147">
    <property type="component" value="Unassembled WGS sequence"/>
</dbReference>
<name>A0ACC3ND58_9PEZI</name>
<protein>
    <submittedName>
        <fullName evidence="1">Uncharacterized protein</fullName>
    </submittedName>
</protein>
<comment type="caution">
    <text evidence="1">The sequence shown here is derived from an EMBL/GenBank/DDBJ whole genome shotgun (WGS) entry which is preliminary data.</text>
</comment>
<accession>A0ACC3ND58</accession>
<reference evidence="1" key="1">
    <citation type="submission" date="2023-07" db="EMBL/GenBank/DDBJ databases">
        <title>Black Yeasts Isolated from many extreme environments.</title>
        <authorList>
            <person name="Coleine C."/>
            <person name="Stajich J.E."/>
            <person name="Selbmann L."/>
        </authorList>
    </citation>
    <scope>NUCLEOTIDE SEQUENCE</scope>
    <source>
        <strain evidence="1">CCFEE 5714</strain>
    </source>
</reference>
<evidence type="ECO:0000313" key="2">
    <source>
        <dbReference type="Proteomes" id="UP001281147"/>
    </source>
</evidence>
<proteinExistence type="predicted"/>
<evidence type="ECO:0000313" key="1">
    <source>
        <dbReference type="EMBL" id="KAK3714699.1"/>
    </source>
</evidence>